<evidence type="ECO:0000313" key="2">
    <source>
        <dbReference type="EMBL" id="KAK1660404.1"/>
    </source>
</evidence>
<dbReference type="AlphaFoldDB" id="A0AAD8SMK9"/>
<dbReference type="EMBL" id="JAUUTY010000003">
    <property type="protein sequence ID" value="KAK1660404.1"/>
    <property type="molecule type" value="Genomic_DNA"/>
</dbReference>
<evidence type="ECO:0000256" key="1">
    <source>
        <dbReference type="SAM" id="Coils"/>
    </source>
</evidence>
<dbReference type="Proteomes" id="UP001231189">
    <property type="component" value="Unassembled WGS sequence"/>
</dbReference>
<keyword evidence="3" id="KW-1185">Reference proteome</keyword>
<sequence length="147" mass="16112">MAEHNLRCDQVVHICCQVHPEEEQLAADAFRAEQLDREVAEAAGRTLERQRLLAGKTEIADAKAELRAEFAEAREELAKERAEMAAASAALAVAPLLRHRLGTLSDRVLARIHTNIIRSKAKRPNATGCPFFGHLAQGVMELGHTSA</sequence>
<comment type="caution">
    <text evidence="2">The sequence shown here is derived from an EMBL/GenBank/DDBJ whole genome shotgun (WGS) entry which is preliminary data.</text>
</comment>
<protein>
    <submittedName>
        <fullName evidence="2">Uncharacterized protein</fullName>
    </submittedName>
</protein>
<reference evidence="2" key="1">
    <citation type="submission" date="2023-07" db="EMBL/GenBank/DDBJ databases">
        <title>A chromosome-level genome assembly of Lolium multiflorum.</title>
        <authorList>
            <person name="Chen Y."/>
            <person name="Copetti D."/>
            <person name="Kolliker R."/>
            <person name="Studer B."/>
        </authorList>
    </citation>
    <scope>NUCLEOTIDE SEQUENCE</scope>
    <source>
        <strain evidence="2">02402/16</strain>
        <tissue evidence="2">Leaf</tissue>
    </source>
</reference>
<name>A0AAD8SMK9_LOLMU</name>
<gene>
    <name evidence="2" type="ORF">QYE76_048563</name>
</gene>
<proteinExistence type="predicted"/>
<accession>A0AAD8SMK9</accession>
<organism evidence="2 3">
    <name type="scientific">Lolium multiflorum</name>
    <name type="common">Italian ryegrass</name>
    <name type="synonym">Lolium perenne subsp. multiflorum</name>
    <dbReference type="NCBI Taxonomy" id="4521"/>
    <lineage>
        <taxon>Eukaryota</taxon>
        <taxon>Viridiplantae</taxon>
        <taxon>Streptophyta</taxon>
        <taxon>Embryophyta</taxon>
        <taxon>Tracheophyta</taxon>
        <taxon>Spermatophyta</taxon>
        <taxon>Magnoliopsida</taxon>
        <taxon>Liliopsida</taxon>
        <taxon>Poales</taxon>
        <taxon>Poaceae</taxon>
        <taxon>BOP clade</taxon>
        <taxon>Pooideae</taxon>
        <taxon>Poodae</taxon>
        <taxon>Poeae</taxon>
        <taxon>Poeae Chloroplast Group 2 (Poeae type)</taxon>
        <taxon>Loliodinae</taxon>
        <taxon>Loliinae</taxon>
        <taxon>Lolium</taxon>
    </lineage>
</organism>
<feature type="coiled-coil region" evidence="1">
    <location>
        <begin position="56"/>
        <end position="90"/>
    </location>
</feature>
<evidence type="ECO:0000313" key="3">
    <source>
        <dbReference type="Proteomes" id="UP001231189"/>
    </source>
</evidence>
<keyword evidence="1" id="KW-0175">Coiled coil</keyword>